<comment type="caution">
    <text evidence="4">The sequence shown here is derived from an EMBL/GenBank/DDBJ whole genome shotgun (WGS) entry which is preliminary data.</text>
</comment>
<organism evidence="4 5">
    <name type="scientific">Comamonas testosteroni</name>
    <name type="common">Pseudomonas testosteroni</name>
    <dbReference type="NCBI Taxonomy" id="285"/>
    <lineage>
        <taxon>Bacteria</taxon>
        <taxon>Pseudomonadati</taxon>
        <taxon>Pseudomonadota</taxon>
        <taxon>Betaproteobacteria</taxon>
        <taxon>Burkholderiales</taxon>
        <taxon>Comamonadaceae</taxon>
        <taxon>Comamonas</taxon>
    </lineage>
</organism>
<evidence type="ECO:0000259" key="3">
    <source>
        <dbReference type="Pfam" id="PF03061"/>
    </source>
</evidence>
<dbReference type="EMBL" id="QURR01000020">
    <property type="protein sequence ID" value="RGE43275.1"/>
    <property type="molecule type" value="Genomic_DNA"/>
</dbReference>
<evidence type="ECO:0000313" key="4">
    <source>
        <dbReference type="EMBL" id="RGE43275.1"/>
    </source>
</evidence>
<dbReference type="InterPro" id="IPR029069">
    <property type="entry name" value="HotDog_dom_sf"/>
</dbReference>
<dbReference type="InterPro" id="IPR011973">
    <property type="entry name" value="PaaD"/>
</dbReference>
<name>A0A373FIF3_COMTE</name>
<keyword evidence="2" id="KW-0378">Hydrolase</keyword>
<dbReference type="Pfam" id="PF03061">
    <property type="entry name" value="4HBT"/>
    <property type="match status" value="1"/>
</dbReference>
<dbReference type="NCBIfam" id="TIGR02286">
    <property type="entry name" value="PaaD"/>
    <property type="match status" value="1"/>
</dbReference>
<dbReference type="PANTHER" id="PTHR42856">
    <property type="entry name" value="ACYL-COENZYME A THIOESTERASE PAAI"/>
    <property type="match status" value="1"/>
</dbReference>
<dbReference type="FunFam" id="3.10.129.10:FF:000022">
    <property type="entry name" value="Phenylacetic acid degradation protein"/>
    <property type="match status" value="1"/>
</dbReference>
<sequence>MTPQQTAEHVRDGMLARDRAARNLAMRITHIAPGEATIEMAVRDDMLNGFDTCHGGYITTLGDTAFAYACNTRNEMTVASGLSVDFVAPGRPGDVLVAEAKEQSQAGRTGVYDVTIRNAQGQLIALFRGKSYTVKGKPTVPVLSAESA</sequence>
<dbReference type="InterPro" id="IPR052723">
    <property type="entry name" value="Acyl-CoA_thioesterase_PaaI"/>
</dbReference>
<dbReference type="Gene3D" id="3.10.129.10">
    <property type="entry name" value="Hotdog Thioesterase"/>
    <property type="match status" value="1"/>
</dbReference>
<evidence type="ECO:0000256" key="1">
    <source>
        <dbReference type="ARBA" id="ARBA00008324"/>
    </source>
</evidence>
<keyword evidence="5" id="KW-1185">Reference proteome</keyword>
<dbReference type="InterPro" id="IPR006683">
    <property type="entry name" value="Thioestr_dom"/>
</dbReference>
<dbReference type="GO" id="GO:0016289">
    <property type="term" value="F:acyl-CoA hydrolase activity"/>
    <property type="evidence" value="ECO:0007669"/>
    <property type="project" value="TreeGrafter"/>
</dbReference>
<accession>A0A373FIF3</accession>
<comment type="similarity">
    <text evidence="1">Belongs to the thioesterase PaaI family.</text>
</comment>
<gene>
    <name evidence="4" type="primary">paaI</name>
    <name evidence="4" type="ORF">DZC30_15780</name>
</gene>
<protein>
    <submittedName>
        <fullName evidence="4">Hydroxyphenylacetyl-CoA thioesterase PaaI</fullName>
    </submittedName>
</protein>
<reference evidence="4 5" key="1">
    <citation type="submission" date="2018-08" db="EMBL/GenBank/DDBJ databases">
        <title>Comamonas testosteroni strain SWCO2.</title>
        <authorList>
            <person name="Jiang N."/>
            <person name="Zhang X.Z."/>
        </authorList>
    </citation>
    <scope>NUCLEOTIDE SEQUENCE [LARGE SCALE GENOMIC DNA]</scope>
    <source>
        <strain evidence="4 5">SWCO2</strain>
    </source>
</reference>
<dbReference type="PANTHER" id="PTHR42856:SF1">
    <property type="entry name" value="ACYL-COENZYME A THIOESTERASE PAAI"/>
    <property type="match status" value="1"/>
</dbReference>
<dbReference type="SUPFAM" id="SSF54637">
    <property type="entry name" value="Thioesterase/thiol ester dehydrase-isomerase"/>
    <property type="match status" value="1"/>
</dbReference>
<proteinExistence type="inferred from homology"/>
<dbReference type="Proteomes" id="UP000261948">
    <property type="component" value="Unassembled WGS sequence"/>
</dbReference>
<feature type="domain" description="Thioesterase" evidence="3">
    <location>
        <begin position="51"/>
        <end position="124"/>
    </location>
</feature>
<evidence type="ECO:0000256" key="2">
    <source>
        <dbReference type="ARBA" id="ARBA00022801"/>
    </source>
</evidence>
<dbReference type="OrthoDB" id="32575at2"/>
<dbReference type="NCBIfam" id="TIGR00369">
    <property type="entry name" value="unchar_dom_1"/>
    <property type="match status" value="1"/>
</dbReference>
<evidence type="ECO:0000313" key="5">
    <source>
        <dbReference type="Proteomes" id="UP000261948"/>
    </source>
</evidence>
<dbReference type="AlphaFoldDB" id="A0A373FIF3"/>
<dbReference type="CDD" id="cd03443">
    <property type="entry name" value="PaaI_thioesterase"/>
    <property type="match status" value="1"/>
</dbReference>
<dbReference type="InterPro" id="IPR003736">
    <property type="entry name" value="PAAI_dom"/>
</dbReference>